<dbReference type="Pfam" id="PF18143">
    <property type="entry name" value="HAD_SAK_2"/>
    <property type="match status" value="1"/>
</dbReference>
<proteinExistence type="predicted"/>
<dbReference type="EMBL" id="NTUS01000013">
    <property type="protein sequence ID" value="PFB09104.1"/>
    <property type="molecule type" value="Genomic_DNA"/>
</dbReference>
<accession>A0A9X6Z5S7</accession>
<name>A0A9X6Z5S7_BACTU</name>
<evidence type="ECO:0000313" key="1">
    <source>
        <dbReference type="EMBL" id="PFB09104.1"/>
    </source>
</evidence>
<comment type="caution">
    <text evidence="1">The sequence shown here is derived from an EMBL/GenBank/DDBJ whole genome shotgun (WGS) entry which is preliminary data.</text>
</comment>
<sequence length="153" mass="17741">MNLIFLDIDGVMNHSNYFVRSKQHMLQEFCPKALANLKEILEKCDAKIVVSSTWRKLGSVKILKKVIFSHYGLQKYVIGRTPELRGEPRGAEIQAFMDNFNKPIDRFIIIDDDDDMLHLSDRLVLTSPYKDGLNERKRDEAIQLLNQDTSIML</sequence>
<gene>
    <name evidence="1" type="ORF">CN398_05570</name>
</gene>
<dbReference type="Proteomes" id="UP000220397">
    <property type="component" value="Unassembled WGS sequence"/>
</dbReference>
<protein>
    <submittedName>
        <fullName evidence="1">Uncharacterized protein</fullName>
    </submittedName>
</protein>
<organism evidence="1 2">
    <name type="scientific">Bacillus thuringiensis</name>
    <dbReference type="NCBI Taxonomy" id="1428"/>
    <lineage>
        <taxon>Bacteria</taxon>
        <taxon>Bacillati</taxon>
        <taxon>Bacillota</taxon>
        <taxon>Bacilli</taxon>
        <taxon>Bacillales</taxon>
        <taxon>Bacillaceae</taxon>
        <taxon>Bacillus</taxon>
        <taxon>Bacillus cereus group</taxon>
    </lineage>
</organism>
<evidence type="ECO:0000313" key="2">
    <source>
        <dbReference type="Proteomes" id="UP000220397"/>
    </source>
</evidence>
<reference evidence="1 2" key="1">
    <citation type="submission" date="2017-09" db="EMBL/GenBank/DDBJ databases">
        <title>Large-scale bioinformatics analysis of Bacillus genomes uncovers conserved roles of natural products in bacterial physiology.</title>
        <authorList>
            <consortium name="Agbiome Team Llc"/>
            <person name="Bleich R.M."/>
            <person name="Kirk G.J."/>
            <person name="Santa Maria K.C."/>
            <person name="Allen S.E."/>
            <person name="Farag S."/>
            <person name="Shank E.A."/>
            <person name="Bowers A."/>
        </authorList>
    </citation>
    <scope>NUCLEOTIDE SEQUENCE [LARGE SCALE GENOMIC DNA]</scope>
    <source>
        <strain evidence="1 2">AFS015413</strain>
    </source>
</reference>
<dbReference type="RefSeq" id="WP_098368611.1">
    <property type="nucleotide sequence ID" value="NZ_JARSYC010000071.1"/>
</dbReference>
<dbReference type="AlphaFoldDB" id="A0A9X6Z5S7"/>